<organism evidence="1 2">
    <name type="scientific">Panagrolaimus sp. JU765</name>
    <dbReference type="NCBI Taxonomy" id="591449"/>
    <lineage>
        <taxon>Eukaryota</taxon>
        <taxon>Metazoa</taxon>
        <taxon>Ecdysozoa</taxon>
        <taxon>Nematoda</taxon>
        <taxon>Chromadorea</taxon>
        <taxon>Rhabditida</taxon>
        <taxon>Tylenchina</taxon>
        <taxon>Panagrolaimomorpha</taxon>
        <taxon>Panagrolaimoidea</taxon>
        <taxon>Panagrolaimidae</taxon>
        <taxon>Panagrolaimus</taxon>
    </lineage>
</organism>
<evidence type="ECO:0000313" key="1">
    <source>
        <dbReference type="Proteomes" id="UP000887576"/>
    </source>
</evidence>
<evidence type="ECO:0000313" key="2">
    <source>
        <dbReference type="WBParaSite" id="JU765_v2.g11675.t1"/>
    </source>
</evidence>
<name>A0AC34Q032_9BILA</name>
<sequence length="264" mass="30994">MGSSLCKPRTKKIATSSWVANENDNPFEHTFTKKERVLLRETYQRLNDPKEIVGKIFMDVVNDIAPELKKIFGVDRAPKVTMLKMPKFGGHVARMTDFLEQMTSMLGFTENVVGAWQLVRKTGRLHVRVQFMEENQNQLEKNYFTIVTDYFVEQFIPYVTGQKEEPNPASKEDDKKVRFAQNYTTQQITDVWRRFFTLVGNQFTESFEIERQKSLSSESKKTLDPHQHFKEEADKKKRIKERQSEVEVTQNGNEKGEEMYEDPF</sequence>
<dbReference type="WBParaSite" id="JU765_v2.g11675.t1">
    <property type="protein sequence ID" value="JU765_v2.g11675.t1"/>
    <property type="gene ID" value="JU765_v2.g11675"/>
</dbReference>
<protein>
    <submittedName>
        <fullName evidence="2">Globin family profile domain-containing protein</fullName>
    </submittedName>
</protein>
<dbReference type="Proteomes" id="UP000887576">
    <property type="component" value="Unplaced"/>
</dbReference>
<reference evidence="2" key="1">
    <citation type="submission" date="2022-11" db="UniProtKB">
        <authorList>
            <consortium name="WormBaseParasite"/>
        </authorList>
    </citation>
    <scope>IDENTIFICATION</scope>
</reference>
<proteinExistence type="predicted"/>
<accession>A0AC34Q032</accession>